<dbReference type="SUPFAM" id="SSF48403">
    <property type="entry name" value="Ankyrin repeat"/>
    <property type="match status" value="1"/>
</dbReference>
<keyword evidence="12" id="KW-1185">Reference proteome</keyword>
<dbReference type="Pfam" id="PF00023">
    <property type="entry name" value="Ank"/>
    <property type="match status" value="1"/>
</dbReference>
<evidence type="ECO:0000256" key="6">
    <source>
        <dbReference type="ARBA" id="ARBA00022656"/>
    </source>
</evidence>
<comment type="subcellular location">
    <subcellularLocation>
        <location evidence="2">Secreted</location>
    </subcellularLocation>
    <subcellularLocation>
        <location evidence="1">Target cell membrane</location>
    </subcellularLocation>
</comment>
<evidence type="ECO:0000313" key="11">
    <source>
        <dbReference type="EMBL" id="GFT59040.1"/>
    </source>
</evidence>
<evidence type="ECO:0000256" key="7">
    <source>
        <dbReference type="ARBA" id="ARBA00022699"/>
    </source>
</evidence>
<dbReference type="Gene3D" id="1.25.40.20">
    <property type="entry name" value="Ankyrin repeat-containing domain"/>
    <property type="match status" value="1"/>
</dbReference>
<keyword evidence="4" id="KW-0964">Secreted</keyword>
<evidence type="ECO:0000256" key="5">
    <source>
        <dbReference type="ARBA" id="ARBA00022537"/>
    </source>
</evidence>
<gene>
    <name evidence="11" type="ORF">NPIL_444161</name>
</gene>
<feature type="compositionally biased region" description="Basic and acidic residues" evidence="10">
    <location>
        <begin position="61"/>
        <end position="87"/>
    </location>
</feature>
<keyword evidence="9" id="KW-1053">Target membrane</keyword>
<dbReference type="InterPro" id="IPR002110">
    <property type="entry name" value="Ankyrin_rpt"/>
</dbReference>
<name>A0A8X6P9M2_NEPPI</name>
<dbReference type="EMBL" id="BMAW01067288">
    <property type="protein sequence ID" value="GFT59040.1"/>
    <property type="molecule type" value="Genomic_DNA"/>
</dbReference>
<keyword evidence="7" id="KW-0528">Neurotoxin</keyword>
<keyword evidence="3" id="KW-0268">Exocytosis</keyword>
<dbReference type="Proteomes" id="UP000887013">
    <property type="component" value="Unassembled WGS sequence"/>
</dbReference>
<keyword evidence="5" id="KW-1052">Target cell membrane</keyword>
<protein>
    <submittedName>
        <fullName evidence="11">Uncharacterized protein</fullName>
    </submittedName>
</protein>
<comment type="caution">
    <text evidence="11">The sequence shown here is derived from an EMBL/GenBank/DDBJ whole genome shotgun (WGS) entry which is preliminary data.</text>
</comment>
<feature type="region of interest" description="Disordered" evidence="10">
    <location>
        <begin position="61"/>
        <end position="102"/>
    </location>
</feature>
<keyword evidence="8" id="KW-0638">Presynaptic neurotoxin</keyword>
<dbReference type="AlphaFoldDB" id="A0A8X6P9M2"/>
<evidence type="ECO:0000256" key="4">
    <source>
        <dbReference type="ARBA" id="ARBA00022525"/>
    </source>
</evidence>
<dbReference type="OrthoDB" id="60433at2759"/>
<evidence type="ECO:0000256" key="2">
    <source>
        <dbReference type="ARBA" id="ARBA00004613"/>
    </source>
</evidence>
<dbReference type="GO" id="GO:0005576">
    <property type="term" value="C:extracellular region"/>
    <property type="evidence" value="ECO:0007669"/>
    <property type="project" value="UniProtKB-SubCell"/>
</dbReference>
<evidence type="ECO:0000256" key="8">
    <source>
        <dbReference type="ARBA" id="ARBA00023028"/>
    </source>
</evidence>
<sequence>MRSEVKARHEDLEVKLQKIEQDFHYFQQQIKTGQVETALHWAAKYGNLDVIKLMAGTHKLDSNAKTEQSRKEVRPGEEKVIYREDSRPAGCGSGSQRADPSWPDFHLICCPRIPSLLSFPSRS</sequence>
<dbReference type="GO" id="GO:0090729">
    <property type="term" value="F:toxin activity"/>
    <property type="evidence" value="ECO:0007669"/>
    <property type="project" value="UniProtKB-KW"/>
</dbReference>
<evidence type="ECO:0000313" key="12">
    <source>
        <dbReference type="Proteomes" id="UP000887013"/>
    </source>
</evidence>
<evidence type="ECO:0000256" key="10">
    <source>
        <dbReference type="SAM" id="MobiDB-lite"/>
    </source>
</evidence>
<dbReference type="InterPro" id="IPR036770">
    <property type="entry name" value="Ankyrin_rpt-contain_sf"/>
</dbReference>
<keyword evidence="9" id="KW-0472">Membrane</keyword>
<reference evidence="11" key="1">
    <citation type="submission" date="2020-08" db="EMBL/GenBank/DDBJ databases">
        <title>Multicomponent nature underlies the extraordinary mechanical properties of spider dragline silk.</title>
        <authorList>
            <person name="Kono N."/>
            <person name="Nakamura H."/>
            <person name="Mori M."/>
            <person name="Yoshida Y."/>
            <person name="Ohtoshi R."/>
            <person name="Malay A.D."/>
            <person name="Moran D.A.P."/>
            <person name="Tomita M."/>
            <person name="Numata K."/>
            <person name="Arakawa K."/>
        </authorList>
    </citation>
    <scope>NUCLEOTIDE SEQUENCE</scope>
</reference>
<evidence type="ECO:0000256" key="1">
    <source>
        <dbReference type="ARBA" id="ARBA00004175"/>
    </source>
</evidence>
<evidence type="ECO:0000256" key="9">
    <source>
        <dbReference type="ARBA" id="ARBA00023298"/>
    </source>
</evidence>
<proteinExistence type="predicted"/>
<dbReference type="GO" id="GO:0044231">
    <property type="term" value="C:host cell presynaptic membrane"/>
    <property type="evidence" value="ECO:0007669"/>
    <property type="project" value="UniProtKB-KW"/>
</dbReference>
<dbReference type="GO" id="GO:0006887">
    <property type="term" value="P:exocytosis"/>
    <property type="evidence" value="ECO:0007669"/>
    <property type="project" value="UniProtKB-KW"/>
</dbReference>
<keyword evidence="6" id="KW-0800">Toxin</keyword>
<organism evidence="11 12">
    <name type="scientific">Nephila pilipes</name>
    <name type="common">Giant wood spider</name>
    <name type="synonym">Nephila maculata</name>
    <dbReference type="NCBI Taxonomy" id="299642"/>
    <lineage>
        <taxon>Eukaryota</taxon>
        <taxon>Metazoa</taxon>
        <taxon>Ecdysozoa</taxon>
        <taxon>Arthropoda</taxon>
        <taxon>Chelicerata</taxon>
        <taxon>Arachnida</taxon>
        <taxon>Araneae</taxon>
        <taxon>Araneomorphae</taxon>
        <taxon>Entelegynae</taxon>
        <taxon>Araneoidea</taxon>
        <taxon>Nephilidae</taxon>
        <taxon>Nephila</taxon>
    </lineage>
</organism>
<dbReference type="GO" id="GO:0044218">
    <property type="term" value="C:other organism cell membrane"/>
    <property type="evidence" value="ECO:0007669"/>
    <property type="project" value="UniProtKB-KW"/>
</dbReference>
<accession>A0A8X6P9M2</accession>
<evidence type="ECO:0000256" key="3">
    <source>
        <dbReference type="ARBA" id="ARBA00022483"/>
    </source>
</evidence>